<gene>
    <name evidence="4" type="ORF">VKT23_007344</name>
</gene>
<comment type="caution">
    <text evidence="4">The sequence shown here is derived from an EMBL/GenBank/DDBJ whole genome shotgun (WGS) entry which is preliminary data.</text>
</comment>
<feature type="domain" description="RRM" evidence="3">
    <location>
        <begin position="316"/>
        <end position="394"/>
    </location>
</feature>
<dbReference type="InterPro" id="IPR035979">
    <property type="entry name" value="RBD_domain_sf"/>
</dbReference>
<keyword evidence="5" id="KW-1185">Reference proteome</keyword>
<organism evidence="4 5">
    <name type="scientific">Marasmiellus scandens</name>
    <dbReference type="NCBI Taxonomy" id="2682957"/>
    <lineage>
        <taxon>Eukaryota</taxon>
        <taxon>Fungi</taxon>
        <taxon>Dikarya</taxon>
        <taxon>Basidiomycota</taxon>
        <taxon>Agaricomycotina</taxon>
        <taxon>Agaricomycetes</taxon>
        <taxon>Agaricomycetidae</taxon>
        <taxon>Agaricales</taxon>
        <taxon>Marasmiineae</taxon>
        <taxon>Omphalotaceae</taxon>
        <taxon>Marasmiellus</taxon>
    </lineage>
</organism>
<dbReference type="PANTHER" id="PTHR14089:SF8">
    <property type="entry name" value="RNA-BINDING PROTEIN MRN1"/>
    <property type="match status" value="1"/>
</dbReference>
<dbReference type="EMBL" id="JBANRG010000010">
    <property type="protein sequence ID" value="KAK7462759.1"/>
    <property type="molecule type" value="Genomic_DNA"/>
</dbReference>
<evidence type="ECO:0000256" key="1">
    <source>
        <dbReference type="ARBA" id="ARBA00022884"/>
    </source>
</evidence>
<evidence type="ECO:0000256" key="2">
    <source>
        <dbReference type="PROSITE-ProRule" id="PRU00176"/>
    </source>
</evidence>
<dbReference type="SMART" id="SM00360">
    <property type="entry name" value="RRM"/>
    <property type="match status" value="2"/>
</dbReference>
<accession>A0ABR1JJK8</accession>
<reference evidence="4 5" key="1">
    <citation type="submission" date="2024-01" db="EMBL/GenBank/DDBJ databases">
        <title>A draft genome for the cacao thread blight pathogen Marasmiellus scandens.</title>
        <authorList>
            <person name="Baruah I.K."/>
            <person name="Leung J."/>
            <person name="Bukari Y."/>
            <person name="Amoako-Attah I."/>
            <person name="Meinhardt L.W."/>
            <person name="Bailey B.A."/>
            <person name="Cohen S.P."/>
        </authorList>
    </citation>
    <scope>NUCLEOTIDE SEQUENCE [LARGE SCALE GENOMIC DNA]</scope>
    <source>
        <strain evidence="4 5">GH-19</strain>
    </source>
</reference>
<dbReference type="Proteomes" id="UP001498398">
    <property type="component" value="Unassembled WGS sequence"/>
</dbReference>
<dbReference type="SUPFAM" id="SSF54928">
    <property type="entry name" value="RNA-binding domain, RBD"/>
    <property type="match status" value="3"/>
</dbReference>
<proteinExistence type="predicted"/>
<protein>
    <recommendedName>
        <fullName evidence="3">RRM domain-containing protein</fullName>
    </recommendedName>
</protein>
<evidence type="ECO:0000259" key="3">
    <source>
        <dbReference type="PROSITE" id="PS50102"/>
    </source>
</evidence>
<evidence type="ECO:0000313" key="5">
    <source>
        <dbReference type="Proteomes" id="UP001498398"/>
    </source>
</evidence>
<keyword evidence="1 2" id="KW-0694">RNA-binding</keyword>
<sequence>MTLLHIRARSSLLSLPASSSRCMTEFARRMSTETVAKPRFRSRSVVVSNIPPSFTMRQFLALKGAGRSIESVAVNPEKQQVEINYLFRRGPDPLFASKSKNELVLDGQALDVQYLDHRPLPVEVIAAIGLKGASRKIIVNQLPKRDAKWTEKDLMEEMSRFGTVENVWLDEAGEKATVTFSDILTAVKAHKTLRTEEGVEAGGVRFYSDATNSRNPDASMEEDGSRTVYLSGLPLDITPARLLKDLKPLFVYERGEPLANITMHKNTAFLQFTFPSLAKLFYDSYRPTRGIEKAWARSENNIGEQLLSAVKLGATRTVYISKFNDPRINFERLKEDFSKFGRIATVYVDWKSRQAFIEFCDIPSACKAIDHIAENNRNFSIYADAHFNFGKHIKYGEKLHLVQPLVIATAESQKVAATA</sequence>
<evidence type="ECO:0000313" key="4">
    <source>
        <dbReference type="EMBL" id="KAK7462759.1"/>
    </source>
</evidence>
<dbReference type="InterPro" id="IPR012677">
    <property type="entry name" value="Nucleotide-bd_a/b_plait_sf"/>
</dbReference>
<dbReference type="Gene3D" id="3.30.70.330">
    <property type="match status" value="2"/>
</dbReference>
<dbReference type="InterPro" id="IPR000504">
    <property type="entry name" value="RRM_dom"/>
</dbReference>
<dbReference type="PROSITE" id="PS50102">
    <property type="entry name" value="RRM"/>
    <property type="match status" value="1"/>
</dbReference>
<name>A0ABR1JJK8_9AGAR</name>
<dbReference type="InterPro" id="IPR039171">
    <property type="entry name" value="Cwc2/Slt11"/>
</dbReference>
<dbReference type="PANTHER" id="PTHR14089">
    <property type="entry name" value="PRE-MRNA-SPLICING FACTOR RBM22"/>
    <property type="match status" value="1"/>
</dbReference>